<dbReference type="PANTHER" id="PTHR35869">
    <property type="entry name" value="OUTER-MEMBRANE LIPOPROTEIN CARRIER PROTEIN"/>
    <property type="match status" value="1"/>
</dbReference>
<reference evidence="3 4" key="1">
    <citation type="submission" date="2016-10" db="EMBL/GenBank/DDBJ databases">
        <authorList>
            <person name="de Groot N.N."/>
        </authorList>
    </citation>
    <scope>NUCLEOTIDE SEQUENCE [LARGE SCALE GENOMIC DNA]</scope>
    <source>
        <strain evidence="3 4">DSM 19012</strain>
    </source>
</reference>
<dbReference type="Pfam" id="PF16584">
    <property type="entry name" value="LolA_2"/>
    <property type="match status" value="1"/>
</dbReference>
<dbReference type="STRING" id="385682.SAMN05444380_104146"/>
<dbReference type="AlphaFoldDB" id="A0A1I1WQP1"/>
<dbReference type="SUPFAM" id="SSF89392">
    <property type="entry name" value="Prokaryotic lipoproteins and lipoprotein localization factors"/>
    <property type="match status" value="1"/>
</dbReference>
<organism evidence="3 4">
    <name type="scientific">Thermophagus xiamenensis</name>
    <dbReference type="NCBI Taxonomy" id="385682"/>
    <lineage>
        <taxon>Bacteria</taxon>
        <taxon>Pseudomonadati</taxon>
        <taxon>Bacteroidota</taxon>
        <taxon>Bacteroidia</taxon>
        <taxon>Marinilabiliales</taxon>
        <taxon>Marinilabiliaceae</taxon>
        <taxon>Thermophagus</taxon>
    </lineage>
</organism>
<sequence length="217" mass="24806">MKRFFISVFISFFATLIIGAQSPEVVKAGNILDKVSEIIQSCQSIKADFTFTMENTQADITDSHEGTILIAGDKYKASVMNVESYFDGKTLWTYLKEVDEVNISYPDPTDETTLSPSNIFSIHKNGFRYIFAGEDVIDGQKVNIVDLFPEDRNKPYSRIKVYVDEKTHYIKKIVQIGKDGNNYMIDINHMETNIPYEADMFIFDPANHPDVEVIDMR</sequence>
<dbReference type="CDD" id="cd16325">
    <property type="entry name" value="LolA"/>
    <property type="match status" value="1"/>
</dbReference>
<dbReference type="InterPro" id="IPR004564">
    <property type="entry name" value="OM_lipoprot_carrier_LolA-like"/>
</dbReference>
<evidence type="ECO:0000313" key="3">
    <source>
        <dbReference type="EMBL" id="SFD95420.1"/>
    </source>
</evidence>
<keyword evidence="4" id="KW-1185">Reference proteome</keyword>
<keyword evidence="3" id="KW-0449">Lipoprotein</keyword>
<keyword evidence="1 2" id="KW-0732">Signal</keyword>
<dbReference type="EMBL" id="FONA01000004">
    <property type="protein sequence ID" value="SFD95420.1"/>
    <property type="molecule type" value="Genomic_DNA"/>
</dbReference>
<dbReference type="OrthoDB" id="9810685at2"/>
<dbReference type="RefSeq" id="WP_010528262.1">
    <property type="nucleotide sequence ID" value="NZ_AFSL01000074.1"/>
</dbReference>
<proteinExistence type="predicted"/>
<dbReference type="PANTHER" id="PTHR35869:SF1">
    <property type="entry name" value="OUTER-MEMBRANE LIPOPROTEIN CARRIER PROTEIN"/>
    <property type="match status" value="1"/>
</dbReference>
<protein>
    <submittedName>
        <fullName evidence="3">Outer membrane lipoprotein-sorting protein</fullName>
    </submittedName>
</protein>
<dbReference type="InterPro" id="IPR029046">
    <property type="entry name" value="LolA/LolB/LppX"/>
</dbReference>
<evidence type="ECO:0000313" key="4">
    <source>
        <dbReference type="Proteomes" id="UP000181976"/>
    </source>
</evidence>
<evidence type="ECO:0000256" key="1">
    <source>
        <dbReference type="ARBA" id="ARBA00022729"/>
    </source>
</evidence>
<feature type="signal peptide" evidence="2">
    <location>
        <begin position="1"/>
        <end position="20"/>
    </location>
</feature>
<name>A0A1I1WQP1_9BACT</name>
<feature type="chain" id="PRO_5010216813" evidence="2">
    <location>
        <begin position="21"/>
        <end position="217"/>
    </location>
</feature>
<evidence type="ECO:0000256" key="2">
    <source>
        <dbReference type="SAM" id="SignalP"/>
    </source>
</evidence>
<dbReference type="Gene3D" id="2.50.20.10">
    <property type="entry name" value="Lipoprotein localisation LolA/LolB/LppX"/>
    <property type="match status" value="1"/>
</dbReference>
<gene>
    <name evidence="3" type="ORF">SAMN05444380_104146</name>
</gene>
<dbReference type="Proteomes" id="UP000181976">
    <property type="component" value="Unassembled WGS sequence"/>
</dbReference>
<dbReference type="eggNOG" id="COG2834">
    <property type="taxonomic scope" value="Bacteria"/>
</dbReference>
<accession>A0A1I1WQP1</accession>
<dbReference type="InParanoid" id="A0A1I1WQP1"/>